<dbReference type="PRINTS" id="PR00475">
    <property type="entry name" value="HEXOKINASE"/>
</dbReference>
<comment type="similarity">
    <text evidence="1 6">Belongs to the hexokinase family.</text>
</comment>
<keyword evidence="5 6" id="KW-0067">ATP-binding</keyword>
<dbReference type="InterPro" id="IPR001312">
    <property type="entry name" value="Hexokinase"/>
</dbReference>
<evidence type="ECO:0000313" key="10">
    <source>
        <dbReference type="EMBL" id="KAK7427340.1"/>
    </source>
</evidence>
<dbReference type="Gene3D" id="3.40.367.20">
    <property type="match status" value="1"/>
</dbReference>
<keyword evidence="3 6" id="KW-0547">Nucleotide-binding</keyword>
<feature type="compositionally biased region" description="Basic and acidic residues" evidence="7">
    <location>
        <begin position="338"/>
        <end position="348"/>
    </location>
</feature>
<gene>
    <name evidence="10" type="ORF">QQZ08_006109</name>
</gene>
<dbReference type="InterPro" id="IPR043129">
    <property type="entry name" value="ATPase_NBD"/>
</dbReference>
<evidence type="ECO:0000256" key="1">
    <source>
        <dbReference type="ARBA" id="ARBA00009225"/>
    </source>
</evidence>
<keyword evidence="2 6" id="KW-0808">Transferase</keyword>
<feature type="region of interest" description="Disordered" evidence="7">
    <location>
        <begin position="322"/>
        <end position="349"/>
    </location>
</feature>
<feature type="compositionally biased region" description="Low complexity" evidence="7">
    <location>
        <begin position="327"/>
        <end position="337"/>
    </location>
</feature>
<dbReference type="Proteomes" id="UP001498421">
    <property type="component" value="Unassembled WGS sequence"/>
</dbReference>
<protein>
    <recommendedName>
        <fullName evidence="6">Phosphotransferase</fullName>
        <ecNumber evidence="6">2.7.1.-</ecNumber>
    </recommendedName>
</protein>
<evidence type="ECO:0000256" key="5">
    <source>
        <dbReference type="ARBA" id="ARBA00022840"/>
    </source>
</evidence>
<dbReference type="PANTHER" id="PTHR19443:SF30">
    <property type="entry name" value="GLUCOKINASE-1-RELATED"/>
    <property type="match status" value="1"/>
</dbReference>
<name>A0ABR1I2W9_9HYPO</name>
<dbReference type="SUPFAM" id="SSF53067">
    <property type="entry name" value="Actin-like ATPase domain"/>
    <property type="match status" value="2"/>
</dbReference>
<feature type="domain" description="Hexokinase C-terminal" evidence="9">
    <location>
        <begin position="136"/>
        <end position="455"/>
    </location>
</feature>
<dbReference type="Gene3D" id="3.30.420.40">
    <property type="match status" value="1"/>
</dbReference>
<dbReference type="InterPro" id="IPR022672">
    <property type="entry name" value="Hexokinase_N"/>
</dbReference>
<dbReference type="EMBL" id="JAZAVK010000054">
    <property type="protein sequence ID" value="KAK7427340.1"/>
    <property type="molecule type" value="Genomic_DNA"/>
</dbReference>
<evidence type="ECO:0000256" key="7">
    <source>
        <dbReference type="SAM" id="MobiDB-lite"/>
    </source>
</evidence>
<evidence type="ECO:0000256" key="3">
    <source>
        <dbReference type="ARBA" id="ARBA00022741"/>
    </source>
</evidence>
<proteinExistence type="inferred from homology"/>
<dbReference type="Pfam" id="PF03727">
    <property type="entry name" value="Hexokinase_2"/>
    <property type="match status" value="1"/>
</dbReference>
<evidence type="ECO:0000259" key="8">
    <source>
        <dbReference type="Pfam" id="PF00349"/>
    </source>
</evidence>
<sequence>MVQSKHSIPKDLMVNGSHKPLFRFVADNIRDFLAENDVHVQRDAKTSEATMQVKCLELGFTFSFTYENESLSRGTMIQWDKGWDIPDALGRDPCEMLQTAIDDLDLPVHVSALVSDSVGTLMARSYTSKGKPNTLMGAIFGTGTNAAYVERLSNVTKLQTRPDFLDHQPESIIIINTEWGAFDEDMTVLPTTIYDDLLDKDSANRKSQMLEKRISGLYLGELLRLVMCSLMDAKLLDMTVDADSLLTKPYTMDSSFLTSLAQDESRSLDVSMGFVSDALRARNLTYKDTRAIQSIAVAIARRASRLAGAAIGAIIVQSGKLHPPNISSPSTSSSDAPKTTDTKEKVSDPARLSGLSKAWYFLDRHLCQLLSRLGQSLKTHSTPVSVLEPAIGHSNSDEVTVDIGVDGSLFEFYPTFEEGIRGALRDIPEIGPGGERRITMGLARDGSGVGAALVAQSIS</sequence>
<reference evidence="10 11" key="1">
    <citation type="journal article" date="2025" name="Microbiol. Resour. Announc.">
        <title>Draft genome sequences for Neonectria magnoliae and Neonectria punicea, canker pathogens of Liriodendron tulipifera and Acer saccharum in West Virginia.</title>
        <authorList>
            <person name="Petronek H.M."/>
            <person name="Kasson M.T."/>
            <person name="Metheny A.M."/>
            <person name="Stauder C.M."/>
            <person name="Lovett B."/>
            <person name="Lynch S.C."/>
            <person name="Garnas J.R."/>
            <person name="Kasson L.R."/>
            <person name="Stajich J.E."/>
        </authorList>
    </citation>
    <scope>NUCLEOTIDE SEQUENCE [LARGE SCALE GENOMIC DNA]</scope>
    <source>
        <strain evidence="10 11">NRRL 64651</strain>
    </source>
</reference>
<dbReference type="InterPro" id="IPR022673">
    <property type="entry name" value="Hexokinase_C"/>
</dbReference>
<evidence type="ECO:0000313" key="11">
    <source>
        <dbReference type="Proteomes" id="UP001498421"/>
    </source>
</evidence>
<dbReference type="PROSITE" id="PS51748">
    <property type="entry name" value="HEXOKINASE_2"/>
    <property type="match status" value="1"/>
</dbReference>
<evidence type="ECO:0000256" key="4">
    <source>
        <dbReference type="ARBA" id="ARBA00022777"/>
    </source>
</evidence>
<dbReference type="PANTHER" id="PTHR19443">
    <property type="entry name" value="HEXOKINASE"/>
    <property type="match status" value="1"/>
</dbReference>
<organism evidence="10 11">
    <name type="scientific">Neonectria magnoliae</name>
    <dbReference type="NCBI Taxonomy" id="2732573"/>
    <lineage>
        <taxon>Eukaryota</taxon>
        <taxon>Fungi</taxon>
        <taxon>Dikarya</taxon>
        <taxon>Ascomycota</taxon>
        <taxon>Pezizomycotina</taxon>
        <taxon>Sordariomycetes</taxon>
        <taxon>Hypocreomycetidae</taxon>
        <taxon>Hypocreales</taxon>
        <taxon>Nectriaceae</taxon>
        <taxon>Neonectria</taxon>
    </lineage>
</organism>
<keyword evidence="4 6" id="KW-0418">Kinase</keyword>
<evidence type="ECO:0000259" key="9">
    <source>
        <dbReference type="Pfam" id="PF03727"/>
    </source>
</evidence>
<dbReference type="Pfam" id="PF00349">
    <property type="entry name" value="Hexokinase_1"/>
    <property type="match status" value="1"/>
</dbReference>
<comment type="caution">
    <text evidence="10">The sequence shown here is derived from an EMBL/GenBank/DDBJ whole genome shotgun (WGS) entry which is preliminary data.</text>
</comment>
<evidence type="ECO:0000256" key="2">
    <source>
        <dbReference type="ARBA" id="ARBA00022679"/>
    </source>
</evidence>
<feature type="domain" description="Hexokinase N-terminal" evidence="8">
    <location>
        <begin position="1"/>
        <end position="126"/>
    </location>
</feature>
<evidence type="ECO:0000256" key="6">
    <source>
        <dbReference type="RuleBase" id="RU362007"/>
    </source>
</evidence>
<keyword evidence="6" id="KW-0324">Glycolysis</keyword>
<dbReference type="EC" id="2.7.1.-" evidence="6"/>
<keyword evidence="11" id="KW-1185">Reference proteome</keyword>
<accession>A0ABR1I2W9</accession>